<reference evidence="1 2" key="1">
    <citation type="submission" date="2018-08" db="EMBL/GenBank/DDBJ databases">
        <title>A genome reference for cultivated species of the human gut microbiota.</title>
        <authorList>
            <person name="Zou Y."/>
            <person name="Xue W."/>
            <person name="Luo G."/>
        </authorList>
    </citation>
    <scope>NUCLEOTIDE SEQUENCE [LARGE SCALE GENOMIC DNA]</scope>
    <source>
        <strain evidence="1 2">AM07-24</strain>
    </source>
</reference>
<name>A0A415E4X2_9FIRM</name>
<gene>
    <name evidence="1" type="ORF">DW099_09715</name>
</gene>
<dbReference type="RefSeq" id="WP_118335354.1">
    <property type="nucleotide sequence ID" value="NZ_AP025567.1"/>
</dbReference>
<dbReference type="OrthoDB" id="9775482at2"/>
<dbReference type="NCBIfam" id="TIGR01784">
    <property type="entry name" value="T_den_put_tspse"/>
    <property type="match status" value="1"/>
</dbReference>
<organism evidence="1 2">
    <name type="scientific">Emergencia timonensis</name>
    <dbReference type="NCBI Taxonomy" id="1776384"/>
    <lineage>
        <taxon>Bacteria</taxon>
        <taxon>Bacillati</taxon>
        <taxon>Bacillota</taxon>
        <taxon>Clostridia</taxon>
        <taxon>Peptostreptococcales</taxon>
        <taxon>Anaerovoracaceae</taxon>
        <taxon>Emergencia</taxon>
    </lineage>
</organism>
<evidence type="ECO:0000313" key="2">
    <source>
        <dbReference type="Proteomes" id="UP000284841"/>
    </source>
</evidence>
<comment type="caution">
    <text evidence="1">The sequence shown here is derived from an EMBL/GenBank/DDBJ whole genome shotgun (WGS) entry which is preliminary data.</text>
</comment>
<dbReference type="InterPro" id="IPR010106">
    <property type="entry name" value="RpnA"/>
</dbReference>
<keyword evidence="2" id="KW-1185">Reference proteome</keyword>
<proteinExistence type="predicted"/>
<dbReference type="Proteomes" id="UP000284841">
    <property type="component" value="Unassembled WGS sequence"/>
</dbReference>
<accession>A0A415E4X2</accession>
<dbReference type="EMBL" id="QRMS01000002">
    <property type="protein sequence ID" value="RHJ88644.1"/>
    <property type="molecule type" value="Genomic_DNA"/>
</dbReference>
<protein>
    <submittedName>
        <fullName evidence="1">Rpn family recombination-promoting nuclease/putative transposase</fullName>
    </submittedName>
</protein>
<dbReference type="Pfam" id="PF12784">
    <property type="entry name" value="PDDEXK_2"/>
    <property type="match status" value="1"/>
</dbReference>
<dbReference type="STRING" id="1776384.GCA_900086585_04304"/>
<dbReference type="AlphaFoldDB" id="A0A415E4X2"/>
<evidence type="ECO:0000313" key="1">
    <source>
        <dbReference type="EMBL" id="RHJ88644.1"/>
    </source>
</evidence>
<sequence>MKLTKVKYPITNPLVFAIVMKDAELCRELIERILPGRKISKIRFPEPPSSETEKTIIPGLYAKSVRLDVLFEDGESWNDIEMQVLKQSYLPLRGRYYHAAMDINQLHAGADYPELRPTYVIFICTFDYYGMEEPIYFFEKYDVKKSLPYGDGTFTIILNTTCPKEKVPEPLRDFFGYLSSQETEGDDPFIGQIHQMVEDLNGRKEIEQIMTLEEELDVRYSIGKKEGREDEKKDTARKMKADGLDDEIISKYTGLSIEEIEKL</sequence>